<dbReference type="Proteomes" id="UP000299102">
    <property type="component" value="Unassembled WGS sequence"/>
</dbReference>
<name>A0A4C1VKZ5_EUMVA</name>
<proteinExistence type="predicted"/>
<gene>
    <name evidence="2" type="ORF">EVAR_23104_1</name>
</gene>
<dbReference type="EMBL" id="BGZK01000370">
    <property type="protein sequence ID" value="GBP39778.1"/>
    <property type="molecule type" value="Genomic_DNA"/>
</dbReference>
<evidence type="ECO:0000313" key="3">
    <source>
        <dbReference type="Proteomes" id="UP000299102"/>
    </source>
</evidence>
<evidence type="ECO:0000256" key="1">
    <source>
        <dbReference type="SAM" id="MobiDB-lite"/>
    </source>
</evidence>
<keyword evidence="3" id="KW-1185">Reference proteome</keyword>
<protein>
    <submittedName>
        <fullName evidence="2">Uncharacterized protein</fullName>
    </submittedName>
</protein>
<evidence type="ECO:0000313" key="2">
    <source>
        <dbReference type="EMBL" id="GBP39778.1"/>
    </source>
</evidence>
<reference evidence="2 3" key="1">
    <citation type="journal article" date="2019" name="Commun. Biol.">
        <title>The bagworm genome reveals a unique fibroin gene that provides high tensile strength.</title>
        <authorList>
            <person name="Kono N."/>
            <person name="Nakamura H."/>
            <person name="Ohtoshi R."/>
            <person name="Tomita M."/>
            <person name="Numata K."/>
            <person name="Arakawa K."/>
        </authorList>
    </citation>
    <scope>NUCLEOTIDE SEQUENCE [LARGE SCALE GENOMIC DNA]</scope>
</reference>
<feature type="region of interest" description="Disordered" evidence="1">
    <location>
        <begin position="57"/>
        <end position="79"/>
    </location>
</feature>
<sequence length="79" mass="8707">MVGELADGEESSLMEGIFGHYDWFRERNTQWKLLIHVCSLKEYHTFLLEPSAPMIRDESLRGSAGGGEKGPAATPAGAR</sequence>
<organism evidence="2 3">
    <name type="scientific">Eumeta variegata</name>
    <name type="common">Bagworm moth</name>
    <name type="synonym">Eumeta japonica</name>
    <dbReference type="NCBI Taxonomy" id="151549"/>
    <lineage>
        <taxon>Eukaryota</taxon>
        <taxon>Metazoa</taxon>
        <taxon>Ecdysozoa</taxon>
        <taxon>Arthropoda</taxon>
        <taxon>Hexapoda</taxon>
        <taxon>Insecta</taxon>
        <taxon>Pterygota</taxon>
        <taxon>Neoptera</taxon>
        <taxon>Endopterygota</taxon>
        <taxon>Lepidoptera</taxon>
        <taxon>Glossata</taxon>
        <taxon>Ditrysia</taxon>
        <taxon>Tineoidea</taxon>
        <taxon>Psychidae</taxon>
        <taxon>Oiketicinae</taxon>
        <taxon>Eumeta</taxon>
    </lineage>
</organism>
<accession>A0A4C1VKZ5</accession>
<comment type="caution">
    <text evidence="2">The sequence shown here is derived from an EMBL/GenBank/DDBJ whole genome shotgun (WGS) entry which is preliminary data.</text>
</comment>
<dbReference type="AlphaFoldDB" id="A0A4C1VKZ5"/>